<keyword evidence="1" id="KW-0812">Transmembrane</keyword>
<feature type="transmembrane region" description="Helical" evidence="1">
    <location>
        <begin position="164"/>
        <end position="185"/>
    </location>
</feature>
<dbReference type="OrthoDB" id="996128at2"/>
<evidence type="ECO:0000256" key="1">
    <source>
        <dbReference type="SAM" id="Phobius"/>
    </source>
</evidence>
<reference evidence="2 3" key="1">
    <citation type="submission" date="2018-03" db="EMBL/GenBank/DDBJ databases">
        <title>Genomic Encyclopedia of Archaeal and Bacterial Type Strains, Phase II (KMG-II): from individual species to whole genera.</title>
        <authorList>
            <person name="Goeker M."/>
        </authorList>
    </citation>
    <scope>NUCLEOTIDE SEQUENCE [LARGE SCALE GENOMIC DNA]</scope>
    <source>
        <strain evidence="2 3">DSM 100214</strain>
    </source>
</reference>
<sequence length="295" mass="32996">MNKQTDQSELSRIIAQQTLLDERVVEAFIGQLFTEIEKSIIVDSHIKVDGLGLFRVIKSGDSHRILYLGNNTPIDKSVDLSHINREPINVGSNEENINKEIQSYTLSEEGITVNEQEDKSLNNNDVNPQDAADAIVIRNFLDSEKNGNSRIVSTPPTHHRKLNLVKTCIITLIVLALLGIGYMVLLGSSVKPKEKTSKTITFKELDNADSINYSRIIIPESDVSLQYIAKTYYGNDIYWPYIYEANKNIVNNQFIIQAGSITKVPKIAVDLVDMNNGNEASIAQALGDEIYKTTR</sequence>
<evidence type="ECO:0008006" key="4">
    <source>
        <dbReference type="Google" id="ProtNLM"/>
    </source>
</evidence>
<proteinExistence type="predicted"/>
<evidence type="ECO:0000313" key="2">
    <source>
        <dbReference type="EMBL" id="PXV61873.1"/>
    </source>
</evidence>
<dbReference type="RefSeq" id="WP_110311752.1">
    <property type="nucleotide sequence ID" value="NZ_QICL01000024.1"/>
</dbReference>
<accession>A0A2V3PM62</accession>
<keyword evidence="3" id="KW-1185">Reference proteome</keyword>
<gene>
    <name evidence="2" type="ORF">CLV62_12428</name>
</gene>
<protein>
    <recommendedName>
        <fullName evidence="4">LysM domain-containing protein</fullName>
    </recommendedName>
</protein>
<evidence type="ECO:0000313" key="3">
    <source>
        <dbReference type="Proteomes" id="UP000247973"/>
    </source>
</evidence>
<keyword evidence="1" id="KW-0472">Membrane</keyword>
<dbReference type="Proteomes" id="UP000247973">
    <property type="component" value="Unassembled WGS sequence"/>
</dbReference>
<organism evidence="2 3">
    <name type="scientific">Dysgonomonas alginatilytica</name>
    <dbReference type="NCBI Taxonomy" id="1605892"/>
    <lineage>
        <taxon>Bacteria</taxon>
        <taxon>Pseudomonadati</taxon>
        <taxon>Bacteroidota</taxon>
        <taxon>Bacteroidia</taxon>
        <taxon>Bacteroidales</taxon>
        <taxon>Dysgonomonadaceae</taxon>
        <taxon>Dysgonomonas</taxon>
    </lineage>
</organism>
<dbReference type="EMBL" id="QICL01000024">
    <property type="protein sequence ID" value="PXV61873.1"/>
    <property type="molecule type" value="Genomic_DNA"/>
</dbReference>
<name>A0A2V3PM62_9BACT</name>
<keyword evidence="1" id="KW-1133">Transmembrane helix</keyword>
<dbReference type="AlphaFoldDB" id="A0A2V3PM62"/>
<comment type="caution">
    <text evidence="2">The sequence shown here is derived from an EMBL/GenBank/DDBJ whole genome shotgun (WGS) entry which is preliminary data.</text>
</comment>